<evidence type="ECO:0000313" key="3">
    <source>
        <dbReference type="Proteomes" id="UP000451471"/>
    </source>
</evidence>
<dbReference type="Proteomes" id="UP000451471">
    <property type="component" value="Unassembled WGS sequence"/>
</dbReference>
<accession>A0A6B0GH52</accession>
<comment type="caution">
    <text evidence="2">The sequence shown here is derived from an EMBL/GenBank/DDBJ whole genome shotgun (WGS) entry which is preliminary data.</text>
</comment>
<organism evidence="2 3">
    <name type="scientific">Halomarina oriensis</name>
    <dbReference type="NCBI Taxonomy" id="671145"/>
    <lineage>
        <taxon>Archaea</taxon>
        <taxon>Methanobacteriati</taxon>
        <taxon>Methanobacteriota</taxon>
        <taxon>Stenosarchaea group</taxon>
        <taxon>Halobacteria</taxon>
        <taxon>Halobacteriales</taxon>
        <taxon>Natronomonadaceae</taxon>
        <taxon>Halomarina</taxon>
    </lineage>
</organism>
<feature type="region of interest" description="Disordered" evidence="1">
    <location>
        <begin position="13"/>
        <end position="33"/>
    </location>
</feature>
<dbReference type="RefSeq" id="WP_158203774.1">
    <property type="nucleotide sequence ID" value="NZ_WSZK01000014.1"/>
</dbReference>
<evidence type="ECO:0000313" key="2">
    <source>
        <dbReference type="EMBL" id="MWG34054.1"/>
    </source>
</evidence>
<dbReference type="OrthoDB" id="302635at2157"/>
<sequence>MLVYLHQYREADAEEAAGDHSVDDPPQDSESYFDVDDLETDSWERVDYDGRSVLRKVVSYDDVVAISVPQDYTESGDLPGATVQLRTEGDEEYVEQAVVFEVQDASPE</sequence>
<gene>
    <name evidence="2" type="ORF">GQS65_06040</name>
</gene>
<dbReference type="EMBL" id="WSZK01000014">
    <property type="protein sequence ID" value="MWG34054.1"/>
    <property type="molecule type" value="Genomic_DNA"/>
</dbReference>
<keyword evidence="3" id="KW-1185">Reference proteome</keyword>
<dbReference type="AlphaFoldDB" id="A0A6B0GH52"/>
<reference evidence="2 3" key="1">
    <citation type="submission" date="2019-12" db="EMBL/GenBank/DDBJ databases">
        <title>Halocatena pleomorpha gen. nov. sp. nov., an extremely halophilic archaeon of family Halobacteriaceae isolated from saltpan soil.</title>
        <authorList>
            <person name="Pal Y."/>
            <person name="Verma A."/>
            <person name="Krishnamurthi S."/>
            <person name="Kumar P."/>
        </authorList>
    </citation>
    <scope>NUCLEOTIDE SEQUENCE [LARGE SCALE GENOMIC DNA]</scope>
    <source>
        <strain evidence="2 3">JCM 16495</strain>
    </source>
</reference>
<proteinExistence type="predicted"/>
<protein>
    <submittedName>
        <fullName evidence="2">Uncharacterized protein</fullName>
    </submittedName>
</protein>
<evidence type="ECO:0000256" key="1">
    <source>
        <dbReference type="SAM" id="MobiDB-lite"/>
    </source>
</evidence>
<name>A0A6B0GH52_9EURY</name>
<feature type="compositionally biased region" description="Basic and acidic residues" evidence="1">
    <location>
        <begin position="13"/>
        <end position="23"/>
    </location>
</feature>